<feature type="region of interest" description="Disordered" evidence="1">
    <location>
        <begin position="1"/>
        <end position="41"/>
    </location>
</feature>
<comment type="caution">
    <text evidence="2">The sequence shown here is derived from an EMBL/GenBank/DDBJ whole genome shotgun (WGS) entry which is preliminary data.</text>
</comment>
<dbReference type="AlphaFoldDB" id="A0A8H3V5Y3"/>
<keyword evidence="3" id="KW-1185">Reference proteome</keyword>
<dbReference type="Proteomes" id="UP000490939">
    <property type="component" value="Unassembled WGS sequence"/>
</dbReference>
<reference evidence="2 3" key="1">
    <citation type="submission" date="2019-07" db="EMBL/GenBank/DDBJ databases">
        <title>Venturia inaequalis Genome Resource.</title>
        <authorList>
            <person name="Lichtner F.J."/>
        </authorList>
    </citation>
    <scope>NUCLEOTIDE SEQUENCE [LARGE SCALE GENOMIC DNA]</scope>
    <source>
        <strain evidence="2 3">DMI_063113</strain>
    </source>
</reference>
<name>A0A8H3V5Y3_VENIN</name>
<evidence type="ECO:0000313" key="3">
    <source>
        <dbReference type="Proteomes" id="UP000490939"/>
    </source>
</evidence>
<organism evidence="2 3">
    <name type="scientific">Venturia inaequalis</name>
    <name type="common">Apple scab fungus</name>
    <dbReference type="NCBI Taxonomy" id="5025"/>
    <lineage>
        <taxon>Eukaryota</taxon>
        <taxon>Fungi</taxon>
        <taxon>Dikarya</taxon>
        <taxon>Ascomycota</taxon>
        <taxon>Pezizomycotina</taxon>
        <taxon>Dothideomycetes</taxon>
        <taxon>Pleosporomycetidae</taxon>
        <taxon>Venturiales</taxon>
        <taxon>Venturiaceae</taxon>
        <taxon>Venturia</taxon>
    </lineage>
</organism>
<dbReference type="EMBL" id="WNWR01000349">
    <property type="protein sequence ID" value="KAE9982005.1"/>
    <property type="molecule type" value="Genomic_DNA"/>
</dbReference>
<proteinExistence type="predicted"/>
<gene>
    <name evidence="2" type="ORF">EG327_005984</name>
</gene>
<protein>
    <submittedName>
        <fullName evidence="2">Uncharacterized protein</fullName>
    </submittedName>
</protein>
<evidence type="ECO:0000256" key="1">
    <source>
        <dbReference type="SAM" id="MobiDB-lite"/>
    </source>
</evidence>
<sequence>MQWAHSMRDASVTTMERRTGTPFDAHSMAKNTTLGSGYVPVRTARPPLEDLALEMSMLSASPSIGFDTNAETTSRDVDSISQPMYGVRHNCRDNGELA</sequence>
<evidence type="ECO:0000313" key="2">
    <source>
        <dbReference type="EMBL" id="KAE9982005.1"/>
    </source>
</evidence>
<accession>A0A8H3V5Y3</accession>